<name>A0A0P0YYG8_9HYPH</name>
<dbReference type="RefSeq" id="WP_024351899.1">
    <property type="nucleotide sequence ID" value="NZ_BBWN01000042.1"/>
</dbReference>
<sequence length="336" mass="36079">MIPYSVLDLSPIPEGGTAADALHNSGDLARHAEALGYTRYWMAEHHNMTGIASAATAVALGYVAGQTQTIRVGAGGVMLPNHAPLVIAEQFGTLATLYPGRVDLGLGRAPGTDQMTARALRRSLDNSDNFPQDVMELMVYFEEAEPNQRIRAVPGEGTRVPVWILGSSLYGAQLAAHLGLPYAFASHFAPGALAQAVEVYRDSYRPSERWPEPHFMLAINVFAADSDEEGRVLKSSMQQAFVNLRTGMPGPLPRPVEDFEARVDPMAKSMVDQALSVSATGSPASVAASLSALIDTYRPDEVILTGQIHDHAARKRSFEIAAGVMQEIGARRDAAE</sequence>
<evidence type="ECO:0000256" key="2">
    <source>
        <dbReference type="ARBA" id="ARBA00074555"/>
    </source>
</evidence>
<dbReference type="InterPro" id="IPR019949">
    <property type="entry name" value="CmoO-like"/>
</dbReference>
<dbReference type="NCBIfam" id="TIGR03558">
    <property type="entry name" value="oxido_grp_1"/>
    <property type="match status" value="1"/>
</dbReference>
<dbReference type="Gene3D" id="3.20.20.30">
    <property type="entry name" value="Luciferase-like domain"/>
    <property type="match status" value="1"/>
</dbReference>
<dbReference type="InterPro" id="IPR011251">
    <property type="entry name" value="Luciferase-like_dom"/>
</dbReference>
<proteinExistence type="predicted"/>
<dbReference type="PANTHER" id="PTHR30137:SF6">
    <property type="entry name" value="LUCIFERASE-LIKE MONOOXYGENASE"/>
    <property type="match status" value="1"/>
</dbReference>
<organism evidence="4">
    <name type="scientific">Aurantimonas coralicida</name>
    <dbReference type="NCBI Taxonomy" id="182270"/>
    <lineage>
        <taxon>Bacteria</taxon>
        <taxon>Pseudomonadati</taxon>
        <taxon>Pseudomonadota</taxon>
        <taxon>Alphaproteobacteria</taxon>
        <taxon>Hyphomicrobiales</taxon>
        <taxon>Aurantimonadaceae</taxon>
        <taxon>Aurantimonas</taxon>
    </lineage>
</organism>
<feature type="domain" description="Luciferase-like" evidence="3">
    <location>
        <begin position="10"/>
        <end position="294"/>
    </location>
</feature>
<dbReference type="InterPro" id="IPR050766">
    <property type="entry name" value="Bact_Lucif_Oxidored"/>
</dbReference>
<dbReference type="EMBL" id="LC066372">
    <property type="protein sequence ID" value="BAT26557.1"/>
    <property type="molecule type" value="Genomic_DNA"/>
</dbReference>
<dbReference type="PANTHER" id="PTHR30137">
    <property type="entry name" value="LUCIFERASE-LIKE MONOOXYGENASE"/>
    <property type="match status" value="1"/>
</dbReference>
<dbReference type="InterPro" id="IPR036661">
    <property type="entry name" value="Luciferase-like_sf"/>
</dbReference>
<evidence type="ECO:0000259" key="3">
    <source>
        <dbReference type="Pfam" id="PF00296"/>
    </source>
</evidence>
<comment type="similarity">
    <text evidence="1">To bacterial alkanal monooxygenase alpha and beta chains.</text>
</comment>
<dbReference type="Pfam" id="PF00296">
    <property type="entry name" value="Bac_luciferase"/>
    <property type="match status" value="1"/>
</dbReference>
<dbReference type="FunFam" id="3.20.20.30:FF:000002">
    <property type="entry name" value="LLM class flavin-dependent oxidoreductase"/>
    <property type="match status" value="1"/>
</dbReference>
<reference evidence="4" key="1">
    <citation type="journal article" date="2015" name="Proc. Natl. Acad. Sci. U.S.A.">
        <title>Bacterial clade with the ribosomal RNA operon on a small plasmid rather than the chromosome.</title>
        <authorList>
            <person name="Anda M."/>
            <person name="Ohtsubo Y."/>
            <person name="Okubo T."/>
            <person name="Sugawara M."/>
            <person name="Nagata Y."/>
            <person name="Tsuda M."/>
            <person name="Minamisawa K."/>
            <person name="Mitsui H."/>
        </authorList>
    </citation>
    <scope>NUCLEOTIDE SEQUENCE</scope>
    <source>
        <strain evidence="4">DSM 14790</strain>
    </source>
</reference>
<dbReference type="SUPFAM" id="SSF51679">
    <property type="entry name" value="Bacterial luciferase-like"/>
    <property type="match status" value="1"/>
</dbReference>
<protein>
    <recommendedName>
        <fullName evidence="2">Luciferase-like monooxygenase</fullName>
    </recommendedName>
</protein>
<dbReference type="GO" id="GO:0005829">
    <property type="term" value="C:cytosol"/>
    <property type="evidence" value="ECO:0007669"/>
    <property type="project" value="TreeGrafter"/>
</dbReference>
<evidence type="ECO:0000313" key="4">
    <source>
        <dbReference type="EMBL" id="BAT26557.1"/>
    </source>
</evidence>
<accession>A0A0P0YYG8</accession>
<dbReference type="AlphaFoldDB" id="A0A0P0YYG8"/>
<dbReference type="GO" id="GO:0016705">
    <property type="term" value="F:oxidoreductase activity, acting on paired donors, with incorporation or reduction of molecular oxygen"/>
    <property type="evidence" value="ECO:0007669"/>
    <property type="project" value="InterPro"/>
</dbReference>
<evidence type="ECO:0000256" key="1">
    <source>
        <dbReference type="ARBA" id="ARBA00007789"/>
    </source>
</evidence>